<comment type="caution">
    <text evidence="12">The sequence shown here is derived from an EMBL/GenBank/DDBJ whole genome shotgun (WGS) entry which is preliminary data.</text>
</comment>
<keyword evidence="6 10" id="KW-0808">Transferase</keyword>
<keyword evidence="13" id="KW-1185">Reference proteome</keyword>
<proteinExistence type="inferred from homology"/>
<dbReference type="PROSITE" id="PS00901">
    <property type="entry name" value="CYS_SYNTHASE"/>
    <property type="match status" value="1"/>
</dbReference>
<keyword evidence="8 10" id="KW-0198">Cysteine biosynthesis</keyword>
<evidence type="ECO:0000256" key="7">
    <source>
        <dbReference type="ARBA" id="ARBA00022898"/>
    </source>
</evidence>
<dbReference type="InterPro" id="IPR001926">
    <property type="entry name" value="TrpB-like_PALP"/>
</dbReference>
<accession>A0ABS1J2W1</accession>
<sequence>MATYKKVTELIGKTPLLELTNYEAKHKLNATILAKLEYFNPAGSVKDRIALSMVETAEKEGKLKPGSVIIEPTSGNTGIGLASVAASKGYRLIIVMPDTMSVERRNIIKAYGAELVLTEGALGMKGAIAKAEEIAKETKNSFIPAQFDNPANPEVHKRTTGPEIWQDTDGKVDILVAGIGTGGTITGAGEYLKSKNPNVKVVAVEPTGSAVLSGGAPGPHKIQGIGAGFVPKTLNTGIYDEIIQVENEEALDTGREIAKTEGVLVGISSGAAVIAARKLAERPENKGKVIVAVLPDTGDRYLSTALFSEA</sequence>
<dbReference type="SUPFAM" id="SSF53686">
    <property type="entry name" value="Tryptophan synthase beta subunit-like PLP-dependent enzymes"/>
    <property type="match status" value="1"/>
</dbReference>
<dbReference type="NCBIfam" id="TIGR01139">
    <property type="entry name" value="cysK"/>
    <property type="match status" value="1"/>
</dbReference>
<dbReference type="Proteomes" id="UP000604730">
    <property type="component" value="Unassembled WGS sequence"/>
</dbReference>
<organism evidence="12 13">
    <name type="scientific">Catonella massiliensis</name>
    <dbReference type="NCBI Taxonomy" id="2799636"/>
    <lineage>
        <taxon>Bacteria</taxon>
        <taxon>Bacillati</taxon>
        <taxon>Bacillota</taxon>
        <taxon>Clostridia</taxon>
        <taxon>Lachnospirales</taxon>
        <taxon>Lachnospiraceae</taxon>
        <taxon>Catonella</taxon>
    </lineage>
</organism>
<evidence type="ECO:0000256" key="3">
    <source>
        <dbReference type="ARBA" id="ARBA00007103"/>
    </source>
</evidence>
<evidence type="ECO:0000256" key="6">
    <source>
        <dbReference type="ARBA" id="ARBA00022679"/>
    </source>
</evidence>
<evidence type="ECO:0000256" key="1">
    <source>
        <dbReference type="ARBA" id="ARBA00001933"/>
    </source>
</evidence>
<evidence type="ECO:0000256" key="8">
    <source>
        <dbReference type="ARBA" id="ARBA00023192"/>
    </source>
</evidence>
<evidence type="ECO:0000256" key="9">
    <source>
        <dbReference type="ARBA" id="ARBA00047931"/>
    </source>
</evidence>
<evidence type="ECO:0000256" key="10">
    <source>
        <dbReference type="RuleBase" id="RU003985"/>
    </source>
</evidence>
<evidence type="ECO:0000256" key="5">
    <source>
        <dbReference type="ARBA" id="ARBA00022605"/>
    </source>
</evidence>
<keyword evidence="5 10" id="KW-0028">Amino-acid biosynthesis</keyword>
<dbReference type="EMBL" id="JAEPRJ010000001">
    <property type="protein sequence ID" value="MBK5897878.1"/>
    <property type="molecule type" value="Genomic_DNA"/>
</dbReference>
<dbReference type="PANTHER" id="PTHR10314">
    <property type="entry name" value="CYSTATHIONINE BETA-SYNTHASE"/>
    <property type="match status" value="1"/>
</dbReference>
<dbReference type="InterPro" id="IPR036052">
    <property type="entry name" value="TrpB-like_PALP_sf"/>
</dbReference>
<evidence type="ECO:0000313" key="13">
    <source>
        <dbReference type="Proteomes" id="UP000604730"/>
    </source>
</evidence>
<comment type="cofactor">
    <cofactor evidence="1 10">
        <name>pyridoxal 5'-phosphate</name>
        <dbReference type="ChEBI" id="CHEBI:597326"/>
    </cofactor>
</comment>
<dbReference type="InterPro" id="IPR001216">
    <property type="entry name" value="P-phosphate_BS"/>
</dbReference>
<dbReference type="RefSeq" id="WP_208429335.1">
    <property type="nucleotide sequence ID" value="NZ_JAEPRJ010000001.1"/>
</dbReference>
<dbReference type="Gene3D" id="3.40.50.1100">
    <property type="match status" value="2"/>
</dbReference>
<dbReference type="CDD" id="cd01561">
    <property type="entry name" value="CBS_like"/>
    <property type="match status" value="1"/>
</dbReference>
<dbReference type="NCBIfam" id="TIGR01136">
    <property type="entry name" value="cysKM"/>
    <property type="match status" value="1"/>
</dbReference>
<comment type="catalytic activity">
    <reaction evidence="9 10">
        <text>O-acetyl-L-serine + hydrogen sulfide = L-cysteine + acetate</text>
        <dbReference type="Rhea" id="RHEA:14829"/>
        <dbReference type="ChEBI" id="CHEBI:29919"/>
        <dbReference type="ChEBI" id="CHEBI:30089"/>
        <dbReference type="ChEBI" id="CHEBI:35235"/>
        <dbReference type="ChEBI" id="CHEBI:58340"/>
        <dbReference type="EC" id="2.5.1.47"/>
    </reaction>
</comment>
<reference evidence="12 13" key="1">
    <citation type="submission" date="2021-01" db="EMBL/GenBank/DDBJ databases">
        <title>Isolation and description of Catonella massiliensis sp. nov., a novel Catonella species, isolated from a stable periodontitis subject.</title>
        <authorList>
            <person name="Antezack A."/>
            <person name="Boxberger M."/>
            <person name="La Scola B."/>
            <person name="Monnet-Corti V."/>
        </authorList>
    </citation>
    <scope>NUCLEOTIDE SEQUENCE [LARGE SCALE GENOMIC DNA]</scope>
    <source>
        <strain evidence="12 13">Marseille-Q4567</strain>
    </source>
</reference>
<dbReference type="InterPro" id="IPR050214">
    <property type="entry name" value="Cys_Synth/Cystath_Beta-Synth"/>
</dbReference>
<evidence type="ECO:0000313" key="12">
    <source>
        <dbReference type="EMBL" id="MBK5897878.1"/>
    </source>
</evidence>
<evidence type="ECO:0000259" key="11">
    <source>
        <dbReference type="Pfam" id="PF00291"/>
    </source>
</evidence>
<feature type="domain" description="Tryptophan synthase beta chain-like PALP" evidence="11">
    <location>
        <begin position="7"/>
        <end position="296"/>
    </location>
</feature>
<name>A0ABS1J2W1_9FIRM</name>
<comment type="similarity">
    <text evidence="3 10">Belongs to the cysteine synthase/cystathionine beta-synthase family.</text>
</comment>
<dbReference type="EC" id="2.5.1.47" evidence="4 10"/>
<evidence type="ECO:0000256" key="4">
    <source>
        <dbReference type="ARBA" id="ARBA00012681"/>
    </source>
</evidence>
<dbReference type="GO" id="GO:0004124">
    <property type="term" value="F:cysteine synthase activity"/>
    <property type="evidence" value="ECO:0007669"/>
    <property type="project" value="UniProtKB-EC"/>
</dbReference>
<dbReference type="InterPro" id="IPR005859">
    <property type="entry name" value="CysK"/>
</dbReference>
<evidence type="ECO:0000256" key="2">
    <source>
        <dbReference type="ARBA" id="ARBA00004962"/>
    </source>
</evidence>
<protein>
    <recommendedName>
        <fullName evidence="4 10">Cysteine synthase</fullName>
        <ecNumber evidence="4 10">2.5.1.47</ecNumber>
    </recommendedName>
</protein>
<comment type="pathway">
    <text evidence="2">Amino-acid biosynthesis; L-cysteine biosynthesis; L-cysteine from L-serine: step 2/2.</text>
</comment>
<keyword evidence="7 10" id="KW-0663">Pyridoxal phosphate</keyword>
<dbReference type="InterPro" id="IPR005856">
    <property type="entry name" value="Cys_synth"/>
</dbReference>
<gene>
    <name evidence="12" type="primary">cysK</name>
    <name evidence="12" type="ORF">JJN12_08825</name>
</gene>
<dbReference type="Pfam" id="PF00291">
    <property type="entry name" value="PALP"/>
    <property type="match status" value="1"/>
</dbReference>